<comment type="cofactor">
    <cofactor evidence="1">
        <name>Mg(2+)</name>
        <dbReference type="ChEBI" id="CHEBI:18420"/>
    </cofactor>
</comment>
<evidence type="ECO:0000256" key="2">
    <source>
        <dbReference type="ARBA" id="ARBA00012282"/>
    </source>
</evidence>
<feature type="domain" description="GGDEF" evidence="7">
    <location>
        <begin position="337"/>
        <end position="470"/>
    </location>
</feature>
<evidence type="ECO:0000313" key="8">
    <source>
        <dbReference type="EMBL" id="GAA4930627.1"/>
    </source>
</evidence>
<dbReference type="GO" id="GO:0071732">
    <property type="term" value="P:cellular response to nitric oxide"/>
    <property type="evidence" value="ECO:0007669"/>
    <property type="project" value="UniProtKB-ARBA"/>
</dbReference>
<dbReference type="CDD" id="cd01948">
    <property type="entry name" value="EAL"/>
    <property type="match status" value="1"/>
</dbReference>
<dbReference type="Proteomes" id="UP001409585">
    <property type="component" value="Unassembled WGS sequence"/>
</dbReference>
<evidence type="ECO:0000259" key="7">
    <source>
        <dbReference type="PROSITE" id="PS50887"/>
    </source>
</evidence>
<dbReference type="GO" id="GO:0071111">
    <property type="term" value="F:cyclic-guanylate-specific phosphodiesterase activity"/>
    <property type="evidence" value="ECO:0007669"/>
    <property type="project" value="UniProtKB-EC"/>
</dbReference>
<comment type="caution">
    <text evidence="8">The sequence shown here is derived from an EMBL/GenBank/DDBJ whole genome shotgun (WGS) entry which is preliminary data.</text>
</comment>
<dbReference type="InterPro" id="IPR052155">
    <property type="entry name" value="Biofilm_reg_signaling"/>
</dbReference>
<dbReference type="InterPro" id="IPR000700">
    <property type="entry name" value="PAS-assoc_C"/>
</dbReference>
<dbReference type="CDD" id="cd00130">
    <property type="entry name" value="PAS"/>
    <property type="match status" value="1"/>
</dbReference>
<dbReference type="PROSITE" id="PS50887">
    <property type="entry name" value="GGDEF"/>
    <property type="match status" value="1"/>
</dbReference>
<organism evidence="8 9">
    <name type="scientific">Halioxenophilus aromaticivorans</name>
    <dbReference type="NCBI Taxonomy" id="1306992"/>
    <lineage>
        <taxon>Bacteria</taxon>
        <taxon>Pseudomonadati</taxon>
        <taxon>Pseudomonadota</taxon>
        <taxon>Gammaproteobacteria</taxon>
        <taxon>Alteromonadales</taxon>
        <taxon>Alteromonadaceae</taxon>
        <taxon>Halioxenophilus</taxon>
    </lineage>
</organism>
<accession>A0AAV3TXI5</accession>
<dbReference type="SUPFAM" id="SSF141868">
    <property type="entry name" value="EAL domain-like"/>
    <property type="match status" value="1"/>
</dbReference>
<dbReference type="InterPro" id="IPR000160">
    <property type="entry name" value="GGDEF_dom"/>
</dbReference>
<dbReference type="InterPro" id="IPR035965">
    <property type="entry name" value="PAS-like_dom_sf"/>
</dbReference>
<evidence type="ECO:0000256" key="3">
    <source>
        <dbReference type="ARBA" id="ARBA00022636"/>
    </source>
</evidence>
<dbReference type="AlphaFoldDB" id="A0AAV3TXI5"/>
<feature type="domain" description="PAC" evidence="5">
    <location>
        <begin position="253"/>
        <end position="305"/>
    </location>
</feature>
<evidence type="ECO:0000256" key="4">
    <source>
        <dbReference type="ARBA" id="ARBA00051114"/>
    </source>
</evidence>
<dbReference type="FunFam" id="3.30.70.270:FF:000001">
    <property type="entry name" value="Diguanylate cyclase domain protein"/>
    <property type="match status" value="1"/>
</dbReference>
<dbReference type="PANTHER" id="PTHR44757">
    <property type="entry name" value="DIGUANYLATE CYCLASE DGCP"/>
    <property type="match status" value="1"/>
</dbReference>
<dbReference type="CDD" id="cd01949">
    <property type="entry name" value="GGDEF"/>
    <property type="match status" value="1"/>
</dbReference>
<dbReference type="InterPro" id="IPR043128">
    <property type="entry name" value="Rev_trsase/Diguanyl_cyclase"/>
</dbReference>
<reference evidence="9" key="1">
    <citation type="journal article" date="2019" name="Int. J. Syst. Evol. Microbiol.">
        <title>The Global Catalogue of Microorganisms (GCM) 10K type strain sequencing project: providing services to taxonomists for standard genome sequencing and annotation.</title>
        <authorList>
            <consortium name="The Broad Institute Genomics Platform"/>
            <consortium name="The Broad Institute Genome Sequencing Center for Infectious Disease"/>
            <person name="Wu L."/>
            <person name="Ma J."/>
        </authorList>
    </citation>
    <scope>NUCLEOTIDE SEQUENCE [LARGE SCALE GENOMIC DNA]</scope>
    <source>
        <strain evidence="9">JCM 19134</strain>
    </source>
</reference>
<dbReference type="FunFam" id="3.20.20.450:FF:000001">
    <property type="entry name" value="Cyclic di-GMP phosphodiesterase yahA"/>
    <property type="match status" value="1"/>
</dbReference>
<dbReference type="SMART" id="SM00267">
    <property type="entry name" value="GGDEF"/>
    <property type="match status" value="1"/>
</dbReference>
<dbReference type="Pfam" id="PF00563">
    <property type="entry name" value="EAL"/>
    <property type="match status" value="1"/>
</dbReference>
<dbReference type="PROSITE" id="PS50883">
    <property type="entry name" value="EAL"/>
    <property type="match status" value="1"/>
</dbReference>
<dbReference type="Gene3D" id="3.20.20.450">
    <property type="entry name" value="EAL domain"/>
    <property type="match status" value="1"/>
</dbReference>
<dbReference type="PROSITE" id="PS50113">
    <property type="entry name" value="PAC"/>
    <property type="match status" value="1"/>
</dbReference>
<evidence type="ECO:0000313" key="9">
    <source>
        <dbReference type="Proteomes" id="UP001409585"/>
    </source>
</evidence>
<name>A0AAV3TXI5_9ALTE</name>
<dbReference type="InterPro" id="IPR001633">
    <property type="entry name" value="EAL_dom"/>
</dbReference>
<dbReference type="InterPro" id="IPR029787">
    <property type="entry name" value="Nucleotide_cyclase"/>
</dbReference>
<evidence type="ECO:0000256" key="1">
    <source>
        <dbReference type="ARBA" id="ARBA00001946"/>
    </source>
</evidence>
<proteinExistence type="predicted"/>
<dbReference type="EMBL" id="BAABLX010000003">
    <property type="protein sequence ID" value="GAA4930627.1"/>
    <property type="molecule type" value="Genomic_DNA"/>
</dbReference>
<gene>
    <name evidence="8" type="ORF">GCM10025791_03180</name>
</gene>
<dbReference type="Gene3D" id="3.30.450.20">
    <property type="entry name" value="PAS domain"/>
    <property type="match status" value="1"/>
</dbReference>
<keyword evidence="9" id="KW-1185">Reference proteome</keyword>
<dbReference type="EC" id="3.1.4.52" evidence="2"/>
<dbReference type="InterPro" id="IPR001610">
    <property type="entry name" value="PAC"/>
</dbReference>
<dbReference type="SUPFAM" id="SSF55785">
    <property type="entry name" value="PYP-like sensor domain (PAS domain)"/>
    <property type="match status" value="1"/>
</dbReference>
<feature type="domain" description="EAL" evidence="6">
    <location>
        <begin position="479"/>
        <end position="733"/>
    </location>
</feature>
<evidence type="ECO:0000259" key="5">
    <source>
        <dbReference type="PROSITE" id="PS50113"/>
    </source>
</evidence>
<dbReference type="NCBIfam" id="TIGR00254">
    <property type="entry name" value="GGDEF"/>
    <property type="match status" value="1"/>
</dbReference>
<dbReference type="InterPro" id="IPR013655">
    <property type="entry name" value="PAS_fold_3"/>
</dbReference>
<comment type="catalytic activity">
    <reaction evidence="4">
        <text>3',3'-c-di-GMP + H2O = 5'-phosphoguanylyl(3'-&gt;5')guanosine + H(+)</text>
        <dbReference type="Rhea" id="RHEA:24902"/>
        <dbReference type="ChEBI" id="CHEBI:15377"/>
        <dbReference type="ChEBI" id="CHEBI:15378"/>
        <dbReference type="ChEBI" id="CHEBI:58754"/>
        <dbReference type="ChEBI" id="CHEBI:58805"/>
        <dbReference type="EC" id="3.1.4.52"/>
    </reaction>
    <physiologicalReaction direction="left-to-right" evidence="4">
        <dbReference type="Rhea" id="RHEA:24903"/>
    </physiologicalReaction>
</comment>
<sequence length="737" mass="82891">MAPKQAATHQSDWQDINYVDKRVVAISDRYRNVLQEQLEVLSRSAKIGVFRLYCDENGNIDLDNSNNWLVMNPAIVGAPSDATLTITDVLAVFFESDAAAHFNTLNCAIVGGCNYLEKSAHLAKTAQGAIWLTTEINVTRSGDDALYLDGEVRNVSSEKRILKNFSELGEHINTILLELPVAIFRLELTQPDDEINAMPVPGASWMLHGSLLYGQPEGSLKSPMDATKFVHPEDRQLIIDAFENAVKHKLSRYQIEYRTIWPDGSEHWLISKAVFEYDDNNTPLTLSGVQYDITEQKLQQQKLEFMAGHDHLTDLPNRALCMETLARTVAAAHRYNRKFAVMFIDLDRFKIINDTIGHECGDRLLKEIASRFRSNLRASEFISRVGGDEFVVIADGISHIEQAQVVAEKLISLTILPVAIDGVEYRVTASVGVTQYPDDGLDEQTLLKHAEMAMYTAKERGKNNFSVYNREMAALSLEKMDLDTQLRGALERNEFSLLYQPKVGLQRDVITGVEALLRWENQKLGFVSPMRFIPIAEENGLIVPIGRWVMETACRQTKEWQKLGLEVVPVAVNVSPRQFLEPDFYDDVLNALNSSGLDPSLLELELTEGMIMSDIERTVALLTALKDLGVRVAIDDFGTGYSSLAQIRRFPIDTLKVDRSFVRNIHHDTEGQAITSAIFDMAKNLSLTVVAEGVETNDEASYLRSSNCDEMQGYYFSKPVDEKRIAIMLSDHLPRYQ</sequence>
<dbReference type="Pfam" id="PF08447">
    <property type="entry name" value="PAS_3"/>
    <property type="match status" value="1"/>
</dbReference>
<dbReference type="InterPro" id="IPR000014">
    <property type="entry name" value="PAS"/>
</dbReference>
<evidence type="ECO:0000259" key="6">
    <source>
        <dbReference type="PROSITE" id="PS50883"/>
    </source>
</evidence>
<dbReference type="InterPro" id="IPR035919">
    <property type="entry name" value="EAL_sf"/>
</dbReference>
<dbReference type="PANTHER" id="PTHR44757:SF2">
    <property type="entry name" value="BIOFILM ARCHITECTURE MAINTENANCE PROTEIN MBAA"/>
    <property type="match status" value="1"/>
</dbReference>
<dbReference type="SMART" id="SM00086">
    <property type="entry name" value="PAC"/>
    <property type="match status" value="1"/>
</dbReference>
<keyword evidence="3" id="KW-0973">c-di-GMP</keyword>
<protein>
    <recommendedName>
        <fullName evidence="2">cyclic-guanylate-specific phosphodiesterase</fullName>
        <ecNumber evidence="2">3.1.4.52</ecNumber>
    </recommendedName>
</protein>
<dbReference type="SMART" id="SM00052">
    <property type="entry name" value="EAL"/>
    <property type="match status" value="1"/>
</dbReference>
<dbReference type="Pfam" id="PF00990">
    <property type="entry name" value="GGDEF"/>
    <property type="match status" value="1"/>
</dbReference>
<dbReference type="Gene3D" id="3.30.70.270">
    <property type="match status" value="1"/>
</dbReference>
<dbReference type="SUPFAM" id="SSF55073">
    <property type="entry name" value="Nucleotide cyclase"/>
    <property type="match status" value="1"/>
</dbReference>